<comment type="caution">
    <text evidence="12">The sequence shown here is derived from an EMBL/GenBank/DDBJ whole genome shotgun (WGS) entry which is preliminary data.</text>
</comment>
<dbReference type="GO" id="GO:0005524">
    <property type="term" value="F:ATP binding"/>
    <property type="evidence" value="ECO:0007669"/>
    <property type="project" value="UniProtKB-UniRule"/>
</dbReference>
<evidence type="ECO:0000256" key="8">
    <source>
        <dbReference type="ARBA" id="ARBA00047615"/>
    </source>
</evidence>
<dbReference type="InterPro" id="IPR027417">
    <property type="entry name" value="P-loop_NTPase"/>
</dbReference>
<dbReference type="Proteomes" id="UP000318834">
    <property type="component" value="Unassembled WGS sequence"/>
</dbReference>
<dbReference type="InterPro" id="IPR011994">
    <property type="entry name" value="Cytidylate_kinase_dom"/>
</dbReference>
<keyword evidence="4 10" id="KW-0808">Transferase</keyword>
<sequence>MIIAIAGPIGVGKSTVARGLAARLGYRYISGGEVFRDIARARGISVTDVNKLAEQDPTLDRELDERQRELAKGGNCVVESRLAGWMVEADLKIWLRAAVDVRAARVARREGQPLESARAELVERERSEWARYERLYNIDTNDLSPYHLIIDTSYWNADAIADTLAGLVRSMQARDQGPGTRDQVKAENAGGR</sequence>
<dbReference type="GO" id="GO:0005737">
    <property type="term" value="C:cytoplasm"/>
    <property type="evidence" value="ECO:0007669"/>
    <property type="project" value="UniProtKB-SubCell"/>
</dbReference>
<evidence type="ECO:0000256" key="11">
    <source>
        <dbReference type="SAM" id="MobiDB-lite"/>
    </source>
</evidence>
<protein>
    <recommendedName>
        <fullName evidence="10">Cytidylate kinase</fullName>
        <shortName evidence="10">CK</shortName>
        <ecNumber evidence="10">2.7.4.25</ecNumber>
    </recommendedName>
    <alternativeName>
        <fullName evidence="10">Cytidine monophosphate kinase</fullName>
        <shortName evidence="10">CMP kinase</shortName>
    </alternativeName>
</protein>
<evidence type="ECO:0000256" key="2">
    <source>
        <dbReference type="ARBA" id="ARBA00011005"/>
    </source>
</evidence>
<dbReference type="AlphaFoldDB" id="A0A537IM84"/>
<keyword evidence="6 10" id="KW-0418">Kinase</keyword>
<dbReference type="SUPFAM" id="SSF52540">
    <property type="entry name" value="P-loop containing nucleoside triphosphate hydrolases"/>
    <property type="match status" value="1"/>
</dbReference>
<dbReference type="InterPro" id="IPR011892">
    <property type="entry name" value="Cyt_kin_arch"/>
</dbReference>
<dbReference type="EMBL" id="VBAP01000088">
    <property type="protein sequence ID" value="TMI72430.1"/>
    <property type="molecule type" value="Genomic_DNA"/>
</dbReference>
<evidence type="ECO:0000313" key="13">
    <source>
        <dbReference type="Proteomes" id="UP000318834"/>
    </source>
</evidence>
<name>A0A537IM84_9BACT</name>
<dbReference type="NCBIfam" id="TIGR02173">
    <property type="entry name" value="cyt_kin_arch"/>
    <property type="match status" value="1"/>
</dbReference>
<evidence type="ECO:0000256" key="5">
    <source>
        <dbReference type="ARBA" id="ARBA00022741"/>
    </source>
</evidence>
<gene>
    <name evidence="10" type="primary">cmk</name>
    <name evidence="12" type="ORF">E6H05_11180</name>
</gene>
<evidence type="ECO:0000256" key="7">
    <source>
        <dbReference type="ARBA" id="ARBA00022840"/>
    </source>
</evidence>
<evidence type="ECO:0000256" key="3">
    <source>
        <dbReference type="ARBA" id="ARBA00022490"/>
    </source>
</evidence>
<dbReference type="HAMAP" id="MF_00239">
    <property type="entry name" value="Cytidyl_kinase_type2"/>
    <property type="match status" value="1"/>
</dbReference>
<proteinExistence type="inferred from homology"/>
<feature type="binding site" evidence="10">
    <location>
        <begin position="7"/>
        <end position="15"/>
    </location>
    <ligand>
        <name>ATP</name>
        <dbReference type="ChEBI" id="CHEBI:30616"/>
    </ligand>
</feature>
<comment type="subcellular location">
    <subcellularLocation>
        <location evidence="1 10">Cytoplasm</location>
    </subcellularLocation>
</comment>
<accession>A0A537IM84</accession>
<evidence type="ECO:0000256" key="9">
    <source>
        <dbReference type="ARBA" id="ARBA00048478"/>
    </source>
</evidence>
<evidence type="ECO:0000256" key="1">
    <source>
        <dbReference type="ARBA" id="ARBA00004496"/>
    </source>
</evidence>
<dbReference type="GO" id="GO:0006220">
    <property type="term" value="P:pyrimidine nucleotide metabolic process"/>
    <property type="evidence" value="ECO:0007669"/>
    <property type="project" value="UniProtKB-UniRule"/>
</dbReference>
<evidence type="ECO:0000256" key="10">
    <source>
        <dbReference type="HAMAP-Rule" id="MF_00239"/>
    </source>
</evidence>
<keyword evidence="5 10" id="KW-0547">Nucleotide-binding</keyword>
<dbReference type="EC" id="2.7.4.25" evidence="10"/>
<keyword evidence="3 10" id="KW-0963">Cytoplasm</keyword>
<dbReference type="Pfam" id="PF13189">
    <property type="entry name" value="Cytidylate_kin2"/>
    <property type="match status" value="1"/>
</dbReference>
<keyword evidence="7 10" id="KW-0067">ATP-binding</keyword>
<dbReference type="Gene3D" id="3.40.50.300">
    <property type="entry name" value="P-loop containing nucleotide triphosphate hydrolases"/>
    <property type="match status" value="1"/>
</dbReference>
<comment type="similarity">
    <text evidence="2 10">Belongs to the cytidylate kinase family. Type 2 subfamily.</text>
</comment>
<evidence type="ECO:0000256" key="6">
    <source>
        <dbReference type="ARBA" id="ARBA00022777"/>
    </source>
</evidence>
<dbReference type="GO" id="GO:0036431">
    <property type="term" value="F:dCMP kinase activity"/>
    <property type="evidence" value="ECO:0007669"/>
    <property type="project" value="InterPro"/>
</dbReference>
<organism evidence="12 13">
    <name type="scientific">Candidatus Segetimicrobium genomatis</name>
    <dbReference type="NCBI Taxonomy" id="2569760"/>
    <lineage>
        <taxon>Bacteria</taxon>
        <taxon>Bacillati</taxon>
        <taxon>Candidatus Sysuimicrobiota</taxon>
        <taxon>Candidatus Sysuimicrobiia</taxon>
        <taxon>Candidatus Sysuimicrobiales</taxon>
        <taxon>Candidatus Segetimicrobiaceae</taxon>
        <taxon>Candidatus Segetimicrobium</taxon>
    </lineage>
</organism>
<comment type="catalytic activity">
    <reaction evidence="8 10">
        <text>dCMP + ATP = dCDP + ADP</text>
        <dbReference type="Rhea" id="RHEA:25094"/>
        <dbReference type="ChEBI" id="CHEBI:30616"/>
        <dbReference type="ChEBI" id="CHEBI:57566"/>
        <dbReference type="ChEBI" id="CHEBI:58593"/>
        <dbReference type="ChEBI" id="CHEBI:456216"/>
        <dbReference type="EC" id="2.7.4.25"/>
    </reaction>
</comment>
<dbReference type="GO" id="GO:0036430">
    <property type="term" value="F:CMP kinase activity"/>
    <property type="evidence" value="ECO:0007669"/>
    <property type="project" value="RHEA"/>
</dbReference>
<comment type="catalytic activity">
    <reaction evidence="9 10">
        <text>CMP + ATP = CDP + ADP</text>
        <dbReference type="Rhea" id="RHEA:11600"/>
        <dbReference type="ChEBI" id="CHEBI:30616"/>
        <dbReference type="ChEBI" id="CHEBI:58069"/>
        <dbReference type="ChEBI" id="CHEBI:60377"/>
        <dbReference type="ChEBI" id="CHEBI:456216"/>
        <dbReference type="EC" id="2.7.4.25"/>
    </reaction>
</comment>
<feature type="region of interest" description="Disordered" evidence="11">
    <location>
        <begin position="173"/>
        <end position="192"/>
    </location>
</feature>
<evidence type="ECO:0000313" key="12">
    <source>
        <dbReference type="EMBL" id="TMI72430.1"/>
    </source>
</evidence>
<dbReference type="CDD" id="cd02020">
    <property type="entry name" value="CMPK"/>
    <property type="match status" value="1"/>
</dbReference>
<reference evidence="12 13" key="1">
    <citation type="journal article" date="2019" name="Nat. Microbiol.">
        <title>Mediterranean grassland soil C-N compound turnover is dependent on rainfall and depth, and is mediated by genomically divergent microorganisms.</title>
        <authorList>
            <person name="Diamond S."/>
            <person name="Andeer P.F."/>
            <person name="Li Z."/>
            <person name="Crits-Christoph A."/>
            <person name="Burstein D."/>
            <person name="Anantharaman K."/>
            <person name="Lane K.R."/>
            <person name="Thomas B.C."/>
            <person name="Pan C."/>
            <person name="Northen T.R."/>
            <person name="Banfield J.F."/>
        </authorList>
    </citation>
    <scope>NUCLEOTIDE SEQUENCE [LARGE SCALE GENOMIC DNA]</scope>
    <source>
        <strain evidence="12">NP_8</strain>
    </source>
</reference>
<evidence type="ECO:0000256" key="4">
    <source>
        <dbReference type="ARBA" id="ARBA00022679"/>
    </source>
</evidence>